<dbReference type="STRING" id="3218.A0A2K1KGX0"/>
<dbReference type="InParanoid" id="A0A2K1KGX0"/>
<keyword evidence="2" id="KW-0413">Isomerase</keyword>
<dbReference type="Gramene" id="Pp3c6_24150V3.1">
    <property type="protein sequence ID" value="Pp3c6_24150V3.1"/>
    <property type="gene ID" value="Pp3c6_24150"/>
</dbReference>
<dbReference type="GO" id="GO:0005737">
    <property type="term" value="C:cytoplasm"/>
    <property type="evidence" value="ECO:0000318"/>
    <property type="project" value="GO_Central"/>
</dbReference>
<dbReference type="EC" id="5.2.1.8" evidence="2"/>
<dbReference type="PANTHER" id="PTHR11071">
    <property type="entry name" value="PEPTIDYL-PROLYL CIS-TRANS ISOMERASE"/>
    <property type="match status" value="1"/>
</dbReference>
<evidence type="ECO:0000313" key="5">
    <source>
        <dbReference type="EnsemblPlants" id="Pp3c6_24150V3.1"/>
    </source>
</evidence>
<protein>
    <recommendedName>
        <fullName evidence="2">Peptidyl-prolyl cis-trans isomerase</fullName>
        <shortName evidence="2">PPIase</shortName>
        <ecNumber evidence="2">5.2.1.8</ecNumber>
    </recommendedName>
</protein>
<dbReference type="SUPFAM" id="SSF50891">
    <property type="entry name" value="Cyclophilin-like"/>
    <property type="match status" value="1"/>
</dbReference>
<dbReference type="Proteomes" id="UP000006727">
    <property type="component" value="Chromosome 6"/>
</dbReference>
<dbReference type="InterPro" id="IPR002130">
    <property type="entry name" value="Cyclophilin-type_PPIase_dom"/>
</dbReference>
<evidence type="ECO:0000256" key="2">
    <source>
        <dbReference type="RuleBase" id="RU363019"/>
    </source>
</evidence>
<dbReference type="PRINTS" id="PR00153">
    <property type="entry name" value="CSAPPISMRASE"/>
</dbReference>
<dbReference type="AlphaFoldDB" id="A0A2K1KGX0"/>
<dbReference type="EnsemblPlants" id="Pp3c6_24150V3.1">
    <property type="protein sequence ID" value="Pp3c6_24150V3.1"/>
    <property type="gene ID" value="Pp3c6_24150"/>
</dbReference>
<dbReference type="EMBL" id="ABEU02000006">
    <property type="protein sequence ID" value="PNR53032.1"/>
    <property type="molecule type" value="Genomic_DNA"/>
</dbReference>
<dbReference type="PROSITE" id="PS50072">
    <property type="entry name" value="CSA_PPIASE_2"/>
    <property type="match status" value="1"/>
</dbReference>
<feature type="domain" description="PPIase cyclophilin-type" evidence="3">
    <location>
        <begin position="31"/>
        <end position="196"/>
    </location>
</feature>
<dbReference type="PaxDb" id="3218-PP1S53_251V6.1"/>
<evidence type="ECO:0000313" key="4">
    <source>
        <dbReference type="EMBL" id="PNR53032.1"/>
    </source>
</evidence>
<dbReference type="GO" id="GO:0006457">
    <property type="term" value="P:protein folding"/>
    <property type="evidence" value="ECO:0000318"/>
    <property type="project" value="GO_Central"/>
</dbReference>
<gene>
    <name evidence="4" type="ORF">PHYPA_009407</name>
</gene>
<reference evidence="4 6" key="1">
    <citation type="journal article" date="2008" name="Science">
        <title>The Physcomitrella genome reveals evolutionary insights into the conquest of land by plants.</title>
        <authorList>
            <person name="Rensing S."/>
            <person name="Lang D."/>
            <person name="Zimmer A."/>
            <person name="Terry A."/>
            <person name="Salamov A."/>
            <person name="Shapiro H."/>
            <person name="Nishiyama T."/>
            <person name="Perroud P.-F."/>
            <person name="Lindquist E."/>
            <person name="Kamisugi Y."/>
            <person name="Tanahashi T."/>
            <person name="Sakakibara K."/>
            <person name="Fujita T."/>
            <person name="Oishi K."/>
            <person name="Shin-I T."/>
            <person name="Kuroki Y."/>
            <person name="Toyoda A."/>
            <person name="Suzuki Y."/>
            <person name="Hashimoto A."/>
            <person name="Yamaguchi K."/>
            <person name="Sugano A."/>
            <person name="Kohara Y."/>
            <person name="Fujiyama A."/>
            <person name="Anterola A."/>
            <person name="Aoki S."/>
            <person name="Ashton N."/>
            <person name="Barbazuk W.B."/>
            <person name="Barker E."/>
            <person name="Bennetzen J."/>
            <person name="Bezanilla M."/>
            <person name="Blankenship R."/>
            <person name="Cho S.H."/>
            <person name="Dutcher S."/>
            <person name="Estelle M."/>
            <person name="Fawcett J.A."/>
            <person name="Gundlach H."/>
            <person name="Hanada K."/>
            <person name="Heyl A."/>
            <person name="Hicks K.A."/>
            <person name="Hugh J."/>
            <person name="Lohr M."/>
            <person name="Mayer K."/>
            <person name="Melkozernov A."/>
            <person name="Murata T."/>
            <person name="Nelson D."/>
            <person name="Pils B."/>
            <person name="Prigge M."/>
            <person name="Reiss B."/>
            <person name="Renner T."/>
            <person name="Rombauts S."/>
            <person name="Rushton P."/>
            <person name="Sanderfoot A."/>
            <person name="Schween G."/>
            <person name="Shiu S.-H."/>
            <person name="Stueber K."/>
            <person name="Theodoulou F.L."/>
            <person name="Tu H."/>
            <person name="Van de Peer Y."/>
            <person name="Verrier P.J."/>
            <person name="Waters E."/>
            <person name="Wood A."/>
            <person name="Yang L."/>
            <person name="Cove D."/>
            <person name="Cuming A."/>
            <person name="Hasebe M."/>
            <person name="Lucas S."/>
            <person name="Mishler D.B."/>
            <person name="Reski R."/>
            <person name="Grigoriev I."/>
            <person name="Quatrano R.S."/>
            <person name="Boore J.L."/>
        </authorList>
    </citation>
    <scope>NUCLEOTIDE SEQUENCE [LARGE SCALE GENOMIC DNA]</scope>
    <source>
        <strain evidence="5 6">cv. Gransden 2004</strain>
    </source>
</reference>
<reference evidence="5" key="3">
    <citation type="submission" date="2020-12" db="UniProtKB">
        <authorList>
            <consortium name="EnsemblPlants"/>
        </authorList>
    </citation>
    <scope>IDENTIFICATION</scope>
</reference>
<keyword evidence="6" id="KW-1185">Reference proteome</keyword>
<organism evidence="4">
    <name type="scientific">Physcomitrium patens</name>
    <name type="common">Spreading-leaved earth moss</name>
    <name type="synonym">Physcomitrella patens</name>
    <dbReference type="NCBI Taxonomy" id="3218"/>
    <lineage>
        <taxon>Eukaryota</taxon>
        <taxon>Viridiplantae</taxon>
        <taxon>Streptophyta</taxon>
        <taxon>Embryophyta</taxon>
        <taxon>Bryophyta</taxon>
        <taxon>Bryophytina</taxon>
        <taxon>Bryopsida</taxon>
        <taxon>Funariidae</taxon>
        <taxon>Funariales</taxon>
        <taxon>Funariaceae</taxon>
        <taxon>Physcomitrium</taxon>
    </lineage>
</organism>
<dbReference type="Gramene" id="Pp3c6_24150V3.2">
    <property type="protein sequence ID" value="Pp3c6_24150V3.2"/>
    <property type="gene ID" value="Pp3c6_24150"/>
</dbReference>
<comment type="similarity">
    <text evidence="1 2">Belongs to the cyclophilin-type PPIase family.</text>
</comment>
<reference evidence="4 6" key="2">
    <citation type="journal article" date="2018" name="Plant J.">
        <title>The Physcomitrella patens chromosome-scale assembly reveals moss genome structure and evolution.</title>
        <authorList>
            <person name="Lang D."/>
            <person name="Ullrich K.K."/>
            <person name="Murat F."/>
            <person name="Fuchs J."/>
            <person name="Jenkins J."/>
            <person name="Haas F.B."/>
            <person name="Piednoel M."/>
            <person name="Gundlach H."/>
            <person name="Van Bel M."/>
            <person name="Meyberg R."/>
            <person name="Vives C."/>
            <person name="Morata J."/>
            <person name="Symeonidi A."/>
            <person name="Hiss M."/>
            <person name="Muchero W."/>
            <person name="Kamisugi Y."/>
            <person name="Saleh O."/>
            <person name="Blanc G."/>
            <person name="Decker E.L."/>
            <person name="van Gessel N."/>
            <person name="Grimwood J."/>
            <person name="Hayes R.D."/>
            <person name="Graham S.W."/>
            <person name="Gunter L.E."/>
            <person name="McDaniel S.F."/>
            <person name="Hoernstein S.N.W."/>
            <person name="Larsson A."/>
            <person name="Li F.W."/>
            <person name="Perroud P.F."/>
            <person name="Phillips J."/>
            <person name="Ranjan P."/>
            <person name="Rokshar D.S."/>
            <person name="Rothfels C.J."/>
            <person name="Schneider L."/>
            <person name="Shu S."/>
            <person name="Stevenson D.W."/>
            <person name="Thummler F."/>
            <person name="Tillich M."/>
            <person name="Villarreal Aguilar J.C."/>
            <person name="Widiez T."/>
            <person name="Wong G.K."/>
            <person name="Wymore A."/>
            <person name="Zhang Y."/>
            <person name="Zimmer A.D."/>
            <person name="Quatrano R.S."/>
            <person name="Mayer K.F.X."/>
            <person name="Goodstein D."/>
            <person name="Casacuberta J.M."/>
            <person name="Vandepoele K."/>
            <person name="Reski R."/>
            <person name="Cuming A.C."/>
            <person name="Tuskan G.A."/>
            <person name="Maumus F."/>
            <person name="Salse J."/>
            <person name="Schmutz J."/>
            <person name="Rensing S.A."/>
        </authorList>
    </citation>
    <scope>NUCLEOTIDE SEQUENCE [LARGE SCALE GENOMIC DNA]</scope>
    <source>
        <strain evidence="5 6">cv. Gransden 2004</strain>
    </source>
</reference>
<dbReference type="PANTHER" id="PTHR11071:SF561">
    <property type="entry name" value="PEPTIDYL-PROLYL CIS-TRANS ISOMERASE D-RELATED"/>
    <property type="match status" value="1"/>
</dbReference>
<dbReference type="InterPro" id="IPR029000">
    <property type="entry name" value="Cyclophilin-like_dom_sf"/>
</dbReference>
<evidence type="ECO:0000259" key="3">
    <source>
        <dbReference type="PROSITE" id="PS50072"/>
    </source>
</evidence>
<dbReference type="EnsemblPlants" id="Pp3c6_24150V3.2">
    <property type="protein sequence ID" value="Pp3c6_24150V3.2"/>
    <property type="gene ID" value="Pp3c6_24150"/>
</dbReference>
<evidence type="ECO:0000313" key="6">
    <source>
        <dbReference type="Proteomes" id="UP000006727"/>
    </source>
</evidence>
<dbReference type="GO" id="GO:0016018">
    <property type="term" value="F:cyclosporin A binding"/>
    <property type="evidence" value="ECO:0000318"/>
    <property type="project" value="GO_Central"/>
</dbReference>
<dbReference type="Gene3D" id="2.40.100.10">
    <property type="entry name" value="Cyclophilin-like"/>
    <property type="match status" value="1"/>
</dbReference>
<proteinExistence type="inferred from homology"/>
<dbReference type="FunFam" id="2.40.100.10:FF:000031">
    <property type="entry name" value="Peptidyl-prolyl cis-trans isomerase"/>
    <property type="match status" value="1"/>
</dbReference>
<keyword evidence="2" id="KW-0697">Rotamase</keyword>
<dbReference type="Pfam" id="PF00160">
    <property type="entry name" value="Pro_isomerase"/>
    <property type="match status" value="1"/>
</dbReference>
<dbReference type="GO" id="GO:0003755">
    <property type="term" value="F:peptidyl-prolyl cis-trans isomerase activity"/>
    <property type="evidence" value="ECO:0000318"/>
    <property type="project" value="GO_Central"/>
</dbReference>
<accession>A0A2K1KGX0</accession>
<comment type="function">
    <text evidence="2">PPIases accelerate the folding of proteins. It catalyzes the cis-trans isomerization of proline imidic peptide bonds in oligopeptides.</text>
</comment>
<sequence length="216" mass="23803">MAASRHVCYSELDEREPGSLYPTNPVNPQVFFDITIGGKSVGRIVMELFHDVTPNCATNFKALCTGECGMGKVHKKPLHLRGTRFFRIVPGYMAQGGDIVHDNGTEGECIWGSRFADENFERKHIGCGTISYANKGPHTNVSQFFFALGACPWLDGRYVVFGQVLEGFDVLKAMATEAGSIAGKTTQKVLIANCGTWNPLELKEKMNASLDDWKSF</sequence>
<comment type="catalytic activity">
    <reaction evidence="2">
        <text>[protein]-peptidylproline (omega=180) = [protein]-peptidylproline (omega=0)</text>
        <dbReference type="Rhea" id="RHEA:16237"/>
        <dbReference type="Rhea" id="RHEA-COMP:10747"/>
        <dbReference type="Rhea" id="RHEA-COMP:10748"/>
        <dbReference type="ChEBI" id="CHEBI:83833"/>
        <dbReference type="ChEBI" id="CHEBI:83834"/>
        <dbReference type="EC" id="5.2.1.8"/>
    </reaction>
</comment>
<evidence type="ECO:0000256" key="1">
    <source>
        <dbReference type="ARBA" id="ARBA00007365"/>
    </source>
</evidence>
<name>A0A2K1KGX0_PHYPA</name>